<dbReference type="RefSeq" id="WP_096409248.1">
    <property type="nucleotide sequence ID" value="NZ_AP017372.2"/>
</dbReference>
<keyword evidence="3" id="KW-1185">Reference proteome</keyword>
<dbReference type="EMBL" id="AP017372">
    <property type="protein sequence ID" value="BAU57903.1"/>
    <property type="molecule type" value="Genomic_DNA"/>
</dbReference>
<gene>
    <name evidence="2" type="ORF">HH1059_12090</name>
</gene>
<dbReference type="Proteomes" id="UP000218890">
    <property type="component" value="Chromosome"/>
</dbReference>
<dbReference type="AlphaFoldDB" id="A0A0X8XAK6"/>
<dbReference type="InterPro" id="IPR007712">
    <property type="entry name" value="RelE/ParE_toxin"/>
</dbReference>
<protein>
    <submittedName>
        <fullName evidence="2">Death on curing protein</fullName>
    </submittedName>
</protein>
<dbReference type="Gene3D" id="3.30.2310.20">
    <property type="entry name" value="RelE-like"/>
    <property type="match status" value="1"/>
</dbReference>
<evidence type="ECO:0000256" key="1">
    <source>
        <dbReference type="ARBA" id="ARBA00022649"/>
    </source>
</evidence>
<dbReference type="Pfam" id="PF05016">
    <property type="entry name" value="ParE_toxin"/>
    <property type="match status" value="1"/>
</dbReference>
<organism evidence="2 3">
    <name type="scientific">Halorhodospira halochloris</name>
    <name type="common">Ectothiorhodospira halochloris</name>
    <dbReference type="NCBI Taxonomy" id="1052"/>
    <lineage>
        <taxon>Bacteria</taxon>
        <taxon>Pseudomonadati</taxon>
        <taxon>Pseudomonadota</taxon>
        <taxon>Gammaproteobacteria</taxon>
        <taxon>Chromatiales</taxon>
        <taxon>Ectothiorhodospiraceae</taxon>
        <taxon>Halorhodospira</taxon>
    </lineage>
</organism>
<sequence>MAKVVYSPNALDNLERAMLFLLEQDQGAADRAVTAITTAVDMLSHHPLLGRQVAGEIRELVISYGKTGYVALYRYVPAWSEVRILAIRHQRELHYPR</sequence>
<evidence type="ECO:0000313" key="2">
    <source>
        <dbReference type="EMBL" id="BAU57903.1"/>
    </source>
</evidence>
<keyword evidence="1" id="KW-1277">Toxin-antitoxin system</keyword>
<accession>A0A0X8XAK6</accession>
<evidence type="ECO:0000313" key="3">
    <source>
        <dbReference type="Proteomes" id="UP000218890"/>
    </source>
</evidence>
<name>A0A0X8XAK6_HALHR</name>
<proteinExistence type="predicted"/>
<dbReference type="InterPro" id="IPR035093">
    <property type="entry name" value="RelE/ParE_toxin_dom_sf"/>
</dbReference>
<reference evidence="2" key="1">
    <citation type="submission" date="2016-02" db="EMBL/GenBank/DDBJ databases">
        <title>Halorhodospira halochloris DSM-1059 complete genome, version 2.</title>
        <authorList>
            <person name="Tsukatani Y."/>
        </authorList>
    </citation>
    <scope>NUCLEOTIDE SEQUENCE</scope>
    <source>
        <strain evidence="2">DSM 1059</strain>
    </source>
</reference>
<dbReference type="OrthoDB" id="121597at2"/>
<dbReference type="KEGG" id="hhk:HH1059_12090"/>